<dbReference type="InterPro" id="IPR006076">
    <property type="entry name" value="FAD-dep_OxRdtase"/>
</dbReference>
<evidence type="ECO:0000313" key="8">
    <source>
        <dbReference type="Proteomes" id="UP001174909"/>
    </source>
</evidence>
<feature type="domain" description="FAD dependent oxidoreductase" evidence="6">
    <location>
        <begin position="130"/>
        <end position="458"/>
    </location>
</feature>
<dbReference type="AlphaFoldDB" id="A0AA35W3Y8"/>
<reference evidence="7" key="1">
    <citation type="submission" date="2023-03" db="EMBL/GenBank/DDBJ databases">
        <authorList>
            <person name="Steffen K."/>
            <person name="Cardenas P."/>
        </authorList>
    </citation>
    <scope>NUCLEOTIDE SEQUENCE</scope>
</reference>
<comment type="function">
    <text evidence="3">Required for the assembly of the mitochondrial membrane respiratory chain NADH dehydrogenase (Complex I). Involved in mid-late stages of complex I assembly.</text>
</comment>
<dbReference type="InterPro" id="IPR036188">
    <property type="entry name" value="FAD/NAD-bd_sf"/>
</dbReference>
<sequence>MPRLTPQEIDAYLAGPHVAHFASIREDGSPHVSPVWYQWEDGKVTVVSGDAAVKTRNVRRNPRVALSVATDEWPYQYVILEGDATVSNDNLKDAVRRIFSRYEGAERGEQDAADLAEGDQKLVAIEIDLGIANTVLLERDVLGSGSTGRSQAICRMHYSNRITTQLAWQSLQVFADFDARVGGRSGFVQTGYLVVVNEADQGGLERNVAMHQEMGVPTSVVSPDDLAKLAPMVTLYDDERAAWEPNSGYADPYQVTVSYAARAREAGAVIASRNPAAGIDTASGRVQSVVTAAGDRVATDTIIVAAGPWSKQILAGVGVDVPLLPVRHQVATVARPVELVPQHPTVGDISQSFSFRPDGSNFTTMGFGDDEEQSDPDAYPQGIDPSAAASARERLARRIPSMSDSYYRGGWSGLFTTTPDWHPILDSVPGVEGLFCAVGFSGHGFKLSPAISKAVAELVAEGKARDVDLSPLRFNRFAEGDLLDSSYRYRVLA</sequence>
<dbReference type="InterPro" id="IPR012349">
    <property type="entry name" value="Split_barrel_FMN-bd"/>
</dbReference>
<dbReference type="Pfam" id="PF01243">
    <property type="entry name" value="PNPOx_N"/>
    <property type="match status" value="1"/>
</dbReference>
<feature type="region of interest" description="Disordered" evidence="4">
    <location>
        <begin position="361"/>
        <end position="384"/>
    </location>
</feature>
<evidence type="ECO:0000313" key="7">
    <source>
        <dbReference type="EMBL" id="CAI7996780.1"/>
    </source>
</evidence>
<keyword evidence="8" id="KW-1185">Reference proteome</keyword>
<accession>A0AA35W3Y8</accession>
<dbReference type="Proteomes" id="UP001174909">
    <property type="component" value="Unassembled WGS sequence"/>
</dbReference>
<dbReference type="InterPro" id="IPR011576">
    <property type="entry name" value="Pyridox_Oxase_N"/>
</dbReference>
<evidence type="ECO:0000256" key="1">
    <source>
        <dbReference type="ARBA" id="ARBA00023002"/>
    </source>
</evidence>
<dbReference type="Pfam" id="PF01266">
    <property type="entry name" value="DAO"/>
    <property type="match status" value="1"/>
</dbReference>
<evidence type="ECO:0000259" key="6">
    <source>
        <dbReference type="Pfam" id="PF01266"/>
    </source>
</evidence>
<dbReference type="InterPro" id="IPR019920">
    <property type="entry name" value="F420-binding_dom_put"/>
</dbReference>
<dbReference type="NCBIfam" id="TIGR03618">
    <property type="entry name" value="Rv1155_F420"/>
    <property type="match status" value="1"/>
</dbReference>
<proteinExistence type="predicted"/>
<dbReference type="GO" id="GO:0016491">
    <property type="term" value="F:oxidoreductase activity"/>
    <property type="evidence" value="ECO:0007669"/>
    <property type="project" value="UniProtKB-KW"/>
</dbReference>
<protein>
    <recommendedName>
        <fullName evidence="2">FAD-dependent oxidoreductase domain-containing protein 1</fullName>
    </recommendedName>
</protein>
<feature type="domain" description="Pyridoxamine 5'-phosphate oxidase N-terminal" evidence="5">
    <location>
        <begin position="6"/>
        <end position="114"/>
    </location>
</feature>
<evidence type="ECO:0000256" key="3">
    <source>
        <dbReference type="ARBA" id="ARBA00046185"/>
    </source>
</evidence>
<comment type="caution">
    <text evidence="7">The sequence shown here is derived from an EMBL/GenBank/DDBJ whole genome shotgun (WGS) entry which is preliminary data.</text>
</comment>
<dbReference type="Gene3D" id="3.30.9.10">
    <property type="entry name" value="D-Amino Acid Oxidase, subunit A, domain 2"/>
    <property type="match status" value="1"/>
</dbReference>
<dbReference type="PANTHER" id="PTHR13847:SF287">
    <property type="entry name" value="FAD-DEPENDENT OXIDOREDUCTASE DOMAIN-CONTAINING PROTEIN 1"/>
    <property type="match status" value="1"/>
</dbReference>
<dbReference type="SUPFAM" id="SSF50475">
    <property type="entry name" value="FMN-binding split barrel"/>
    <property type="match status" value="1"/>
</dbReference>
<dbReference type="GO" id="GO:0005737">
    <property type="term" value="C:cytoplasm"/>
    <property type="evidence" value="ECO:0007669"/>
    <property type="project" value="TreeGrafter"/>
</dbReference>
<evidence type="ECO:0000256" key="4">
    <source>
        <dbReference type="SAM" id="MobiDB-lite"/>
    </source>
</evidence>
<dbReference type="Gene3D" id="2.30.110.10">
    <property type="entry name" value="Electron Transport, Fmn-binding Protein, Chain A"/>
    <property type="match status" value="1"/>
</dbReference>
<gene>
    <name evidence="7" type="ORF">GBAR_LOCUS1957</name>
</gene>
<dbReference type="PANTHER" id="PTHR13847">
    <property type="entry name" value="SARCOSINE DEHYDROGENASE-RELATED"/>
    <property type="match status" value="1"/>
</dbReference>
<name>A0AA35W3Y8_GEOBA</name>
<keyword evidence="1" id="KW-0560">Oxidoreductase</keyword>
<organism evidence="7 8">
    <name type="scientific">Geodia barretti</name>
    <name type="common">Barrett's horny sponge</name>
    <dbReference type="NCBI Taxonomy" id="519541"/>
    <lineage>
        <taxon>Eukaryota</taxon>
        <taxon>Metazoa</taxon>
        <taxon>Porifera</taxon>
        <taxon>Demospongiae</taxon>
        <taxon>Heteroscleromorpha</taxon>
        <taxon>Tetractinellida</taxon>
        <taxon>Astrophorina</taxon>
        <taxon>Geodiidae</taxon>
        <taxon>Geodia</taxon>
    </lineage>
</organism>
<evidence type="ECO:0000259" key="5">
    <source>
        <dbReference type="Pfam" id="PF01243"/>
    </source>
</evidence>
<dbReference type="Gene3D" id="3.50.50.60">
    <property type="entry name" value="FAD/NAD(P)-binding domain"/>
    <property type="match status" value="1"/>
</dbReference>
<dbReference type="SUPFAM" id="SSF51905">
    <property type="entry name" value="FAD/NAD(P)-binding domain"/>
    <property type="match status" value="1"/>
</dbReference>
<dbReference type="EMBL" id="CASHTH010000279">
    <property type="protein sequence ID" value="CAI7996780.1"/>
    <property type="molecule type" value="Genomic_DNA"/>
</dbReference>
<evidence type="ECO:0000256" key="2">
    <source>
        <dbReference type="ARBA" id="ARBA00039785"/>
    </source>
</evidence>